<dbReference type="SUPFAM" id="SSF52540">
    <property type="entry name" value="P-loop containing nucleoside triphosphate hydrolases"/>
    <property type="match status" value="1"/>
</dbReference>
<dbReference type="EMBL" id="JBHSEC010000014">
    <property type="protein sequence ID" value="MFC4410385.1"/>
    <property type="molecule type" value="Genomic_DNA"/>
</dbReference>
<dbReference type="Gene3D" id="2.40.50.1020">
    <property type="entry name" value="LytTr DNA-binding domain"/>
    <property type="match status" value="1"/>
</dbReference>
<organism evidence="3 4">
    <name type="scientific">Chungangia koreensis</name>
    <dbReference type="NCBI Taxonomy" id="752657"/>
    <lineage>
        <taxon>Bacteria</taxon>
        <taxon>Bacillati</taxon>
        <taxon>Bacillota</taxon>
        <taxon>Bacilli</taxon>
        <taxon>Lactobacillales</taxon>
        <taxon>Chungangia</taxon>
    </lineage>
</organism>
<sequence length="349" mass="40065">MTLLTIEKLAKRNADTLVFPSFDLQVDASVVAAIHCHVNIREMLIHIIEGSFQPSEGYISVNGIHILDRQFAREIGICTLSEGYYERLTILDHLKFYKDVYESDFLIEDVALILGLKDQLHHRLTKCSLSEVKRVQFSRLLFADPKVIVFEEPLQNVDLETHRIFINFVEYLTLKGKAVLILTGNMESALTVTDRVYRLGEEGLIPYEVEEDSTDSSLDTEEVITEVPAELISVQQVRFEKIPAKVNEKIILFSPTEIDYIESSDGSANIMIDGESYPSDFKMNELEERLLPYGFYRCHRSYIVNLQRVREVITWTRNSYSLVLDDRDKSNIPLSKTKMSELKGMIGLK</sequence>
<reference evidence="4" key="1">
    <citation type="journal article" date="2019" name="Int. J. Syst. Evol. Microbiol.">
        <title>The Global Catalogue of Microorganisms (GCM) 10K type strain sequencing project: providing services to taxonomists for standard genome sequencing and annotation.</title>
        <authorList>
            <consortium name="The Broad Institute Genomics Platform"/>
            <consortium name="The Broad Institute Genome Sequencing Center for Infectious Disease"/>
            <person name="Wu L."/>
            <person name="Ma J."/>
        </authorList>
    </citation>
    <scope>NUCLEOTIDE SEQUENCE [LARGE SCALE GENOMIC DNA]</scope>
    <source>
        <strain evidence="4">CCUG 59778</strain>
    </source>
</reference>
<dbReference type="Gene3D" id="3.40.50.300">
    <property type="entry name" value="P-loop containing nucleotide triphosphate hydrolases"/>
    <property type="match status" value="1"/>
</dbReference>
<keyword evidence="3" id="KW-0238">DNA-binding</keyword>
<proteinExistence type="predicted"/>
<gene>
    <name evidence="3" type="ORF">ACFOZY_08110</name>
</gene>
<accession>A0ABV8X4M7</accession>
<dbReference type="InterPro" id="IPR012046">
    <property type="entry name" value="LytTR_ABC"/>
</dbReference>
<dbReference type="PROSITE" id="PS50893">
    <property type="entry name" value="ABC_TRANSPORTER_2"/>
    <property type="match status" value="1"/>
</dbReference>
<dbReference type="PROSITE" id="PS50930">
    <property type="entry name" value="HTH_LYTTR"/>
    <property type="match status" value="1"/>
</dbReference>
<dbReference type="InterPro" id="IPR027417">
    <property type="entry name" value="P-loop_NTPase"/>
</dbReference>
<dbReference type="PANTHER" id="PTHR37299">
    <property type="entry name" value="TRANSCRIPTIONAL REGULATOR-RELATED"/>
    <property type="match status" value="1"/>
</dbReference>
<dbReference type="InterPro" id="IPR007492">
    <property type="entry name" value="LytTR_DNA-bd_dom"/>
</dbReference>
<dbReference type="InterPro" id="IPR003439">
    <property type="entry name" value="ABC_transporter-like_ATP-bd"/>
</dbReference>
<protein>
    <submittedName>
        <fullName evidence="3">LytTR family transcriptional regulator DNA-binding domain-containing protein</fullName>
    </submittedName>
</protein>
<dbReference type="InterPro" id="IPR046947">
    <property type="entry name" value="LytR-like"/>
</dbReference>
<name>A0ABV8X4M7_9LACT</name>
<evidence type="ECO:0000313" key="4">
    <source>
        <dbReference type="Proteomes" id="UP001595817"/>
    </source>
</evidence>
<feature type="domain" description="ABC transporter" evidence="1">
    <location>
        <begin position="4"/>
        <end position="226"/>
    </location>
</feature>
<dbReference type="RefSeq" id="WP_378154163.1">
    <property type="nucleotide sequence ID" value="NZ_JBHSEC010000014.1"/>
</dbReference>
<keyword evidence="4" id="KW-1185">Reference proteome</keyword>
<evidence type="ECO:0000313" key="3">
    <source>
        <dbReference type="EMBL" id="MFC4410385.1"/>
    </source>
</evidence>
<dbReference type="Pfam" id="PF04397">
    <property type="entry name" value="LytTR"/>
    <property type="match status" value="1"/>
</dbReference>
<dbReference type="SMART" id="SM00850">
    <property type="entry name" value="LytTR"/>
    <property type="match status" value="1"/>
</dbReference>
<evidence type="ECO:0000259" key="1">
    <source>
        <dbReference type="PROSITE" id="PS50893"/>
    </source>
</evidence>
<dbReference type="PANTHER" id="PTHR37299:SF1">
    <property type="entry name" value="STAGE 0 SPORULATION PROTEIN A HOMOLOG"/>
    <property type="match status" value="1"/>
</dbReference>
<dbReference type="Pfam" id="PF00005">
    <property type="entry name" value="ABC_tran"/>
    <property type="match status" value="1"/>
</dbReference>
<dbReference type="GO" id="GO:0003677">
    <property type="term" value="F:DNA binding"/>
    <property type="evidence" value="ECO:0007669"/>
    <property type="project" value="UniProtKB-KW"/>
</dbReference>
<dbReference type="Proteomes" id="UP001595817">
    <property type="component" value="Unassembled WGS sequence"/>
</dbReference>
<comment type="caution">
    <text evidence="3">The sequence shown here is derived from an EMBL/GenBank/DDBJ whole genome shotgun (WGS) entry which is preliminary data.</text>
</comment>
<evidence type="ECO:0000259" key="2">
    <source>
        <dbReference type="PROSITE" id="PS50930"/>
    </source>
</evidence>
<dbReference type="PIRSF" id="PIRSF036612">
    <property type="entry name" value="ABC_ATP_LytTR"/>
    <property type="match status" value="1"/>
</dbReference>
<feature type="domain" description="HTH LytTR-type" evidence="2">
    <location>
        <begin position="242"/>
        <end position="348"/>
    </location>
</feature>